<dbReference type="AlphaFoldDB" id="A0A059BCH5"/>
<organism evidence="2">
    <name type="scientific">Eucalyptus grandis</name>
    <name type="common">Flooded gum</name>
    <dbReference type="NCBI Taxonomy" id="71139"/>
    <lineage>
        <taxon>Eukaryota</taxon>
        <taxon>Viridiplantae</taxon>
        <taxon>Streptophyta</taxon>
        <taxon>Embryophyta</taxon>
        <taxon>Tracheophyta</taxon>
        <taxon>Spermatophyta</taxon>
        <taxon>Magnoliopsida</taxon>
        <taxon>eudicotyledons</taxon>
        <taxon>Gunneridae</taxon>
        <taxon>Pentapetalae</taxon>
        <taxon>rosids</taxon>
        <taxon>malvids</taxon>
        <taxon>Myrtales</taxon>
        <taxon>Myrtaceae</taxon>
        <taxon>Myrtoideae</taxon>
        <taxon>Eucalypteae</taxon>
        <taxon>Eucalyptus</taxon>
    </lineage>
</organism>
<name>A0A059BCH5_EUCGR</name>
<gene>
    <name evidence="2" type="ORF">EUGRSUZ_G01397</name>
</gene>
<feature type="domain" description="At2g35280-like TPR" evidence="1">
    <location>
        <begin position="1"/>
        <end position="57"/>
    </location>
</feature>
<evidence type="ECO:0000259" key="1">
    <source>
        <dbReference type="Pfam" id="PF23310"/>
    </source>
</evidence>
<evidence type="ECO:0000313" key="2">
    <source>
        <dbReference type="EMBL" id="KCW63744.1"/>
    </source>
</evidence>
<sequence length="121" mass="14642">MKLFKRAAQFGHLRASYTIGLLLMCEGGKLKKKEGIGLLRKVHTSERVVECRDKYLNTVRIMWWNNTMIFREEWSYDCEMQTEHCKRRGWVCDIDHYDDTECEQCICRVETKILYKYCRYP</sequence>
<accession>A0A059BCH5</accession>
<dbReference type="InterPro" id="IPR057136">
    <property type="entry name" value="At2g35280_TPR_dom"/>
</dbReference>
<reference evidence="2" key="1">
    <citation type="submission" date="2013-07" db="EMBL/GenBank/DDBJ databases">
        <title>The genome of Eucalyptus grandis.</title>
        <authorList>
            <person name="Schmutz J."/>
            <person name="Hayes R."/>
            <person name="Myburg A."/>
            <person name="Tuskan G."/>
            <person name="Grattapaglia D."/>
            <person name="Rokhsar D.S."/>
        </authorList>
    </citation>
    <scope>NUCLEOTIDE SEQUENCE</scope>
    <source>
        <tissue evidence="2">Leaf extractions</tissue>
    </source>
</reference>
<dbReference type="InParanoid" id="A0A059BCH5"/>
<dbReference type="Pfam" id="PF23310">
    <property type="entry name" value="TPR_27"/>
    <property type="match status" value="1"/>
</dbReference>
<protein>
    <recommendedName>
        <fullName evidence="1">At2g35280-like TPR domain-containing protein</fullName>
    </recommendedName>
</protein>
<proteinExistence type="predicted"/>
<dbReference type="EMBL" id="KK198759">
    <property type="protein sequence ID" value="KCW63744.1"/>
    <property type="molecule type" value="Genomic_DNA"/>
</dbReference>
<dbReference type="FunCoup" id="A0A059BCH5">
    <property type="interactions" value="163"/>
</dbReference>
<dbReference type="Gramene" id="KCW63744">
    <property type="protein sequence ID" value="KCW63744"/>
    <property type="gene ID" value="EUGRSUZ_G01397"/>
</dbReference>